<dbReference type="InterPro" id="IPR000488">
    <property type="entry name" value="Death_dom"/>
</dbReference>
<dbReference type="Gene3D" id="3.40.50.10140">
    <property type="entry name" value="Toll/interleukin-1 receptor homology (TIR) domain"/>
    <property type="match status" value="1"/>
</dbReference>
<evidence type="ECO:0000313" key="16">
    <source>
        <dbReference type="EMBL" id="OWF41403.1"/>
    </source>
</evidence>
<evidence type="ECO:0000256" key="4">
    <source>
        <dbReference type="ARBA" id="ARBA00022737"/>
    </source>
</evidence>
<evidence type="ECO:0000256" key="11">
    <source>
        <dbReference type="ARBA" id="ARBA00048679"/>
    </source>
</evidence>
<keyword evidence="6" id="KW-0863">Zinc-finger</keyword>
<dbReference type="Gene3D" id="3.40.50.300">
    <property type="entry name" value="P-loop containing nucleotide triphosphate hydrolases"/>
    <property type="match status" value="1"/>
</dbReference>
<dbReference type="Gene3D" id="2.60.120.920">
    <property type="match status" value="1"/>
</dbReference>
<dbReference type="InterPro" id="IPR043136">
    <property type="entry name" value="B30.2/SPRY_sf"/>
</dbReference>
<dbReference type="InterPro" id="IPR011029">
    <property type="entry name" value="DEATH-like_dom_sf"/>
</dbReference>
<feature type="compositionally biased region" description="Low complexity" evidence="12">
    <location>
        <begin position="1210"/>
        <end position="1222"/>
    </location>
</feature>
<evidence type="ECO:0000256" key="2">
    <source>
        <dbReference type="ARBA" id="ARBA00022679"/>
    </source>
</evidence>
<comment type="caution">
    <text evidence="16">The sequence shown here is derived from an EMBL/GenBank/DDBJ whole genome shotgun (WGS) entry which is preliminary data.</text>
</comment>
<evidence type="ECO:0000256" key="8">
    <source>
        <dbReference type="ARBA" id="ARBA00022833"/>
    </source>
</evidence>
<evidence type="ECO:0000313" key="17">
    <source>
        <dbReference type="Proteomes" id="UP000242188"/>
    </source>
</evidence>
<dbReference type="EMBL" id="NEDP02005400">
    <property type="protein sequence ID" value="OWF41403.1"/>
    <property type="molecule type" value="Genomic_DNA"/>
</dbReference>
<dbReference type="PANTHER" id="PTHR47508">
    <property type="entry name" value="SAM DOMAIN-CONTAINING PROTEIN-RELATED"/>
    <property type="match status" value="1"/>
</dbReference>
<dbReference type="CDD" id="cd08311">
    <property type="entry name" value="Death_p75NR"/>
    <property type="match status" value="1"/>
</dbReference>
<feature type="compositionally biased region" description="Basic and acidic residues" evidence="12">
    <location>
        <begin position="315"/>
        <end position="329"/>
    </location>
</feature>
<proteinExistence type="predicted"/>
<keyword evidence="9" id="KW-0067">ATP-binding</keyword>
<dbReference type="GO" id="GO:0005524">
    <property type="term" value="F:ATP binding"/>
    <property type="evidence" value="ECO:0007669"/>
    <property type="project" value="UniProtKB-KW"/>
</dbReference>
<comment type="catalytic activity">
    <reaction evidence="10">
        <text>L-threonyl-[protein] + ATP = O-phospho-L-threonyl-[protein] + ADP + H(+)</text>
        <dbReference type="Rhea" id="RHEA:46608"/>
        <dbReference type="Rhea" id="RHEA-COMP:11060"/>
        <dbReference type="Rhea" id="RHEA-COMP:11605"/>
        <dbReference type="ChEBI" id="CHEBI:15378"/>
        <dbReference type="ChEBI" id="CHEBI:30013"/>
        <dbReference type="ChEBI" id="CHEBI:30616"/>
        <dbReference type="ChEBI" id="CHEBI:61977"/>
        <dbReference type="ChEBI" id="CHEBI:456216"/>
        <dbReference type="EC" id="2.7.11.1"/>
    </reaction>
</comment>
<evidence type="ECO:0000259" key="13">
    <source>
        <dbReference type="PROSITE" id="PS50017"/>
    </source>
</evidence>
<dbReference type="AlphaFoldDB" id="A0A210PY50"/>
<gene>
    <name evidence="16" type="ORF">KP79_PYT08424</name>
</gene>
<dbReference type="InterPro" id="IPR035897">
    <property type="entry name" value="Toll_tir_struct_dom_sf"/>
</dbReference>
<feature type="region of interest" description="Disordered" evidence="12">
    <location>
        <begin position="355"/>
        <end position="382"/>
    </location>
</feature>
<feature type="domain" description="NHR" evidence="14">
    <location>
        <begin position="1"/>
        <end position="155"/>
    </location>
</feature>
<dbReference type="Proteomes" id="UP000242188">
    <property type="component" value="Unassembled WGS sequence"/>
</dbReference>
<dbReference type="GO" id="GO:0008270">
    <property type="term" value="F:zinc ion binding"/>
    <property type="evidence" value="ECO:0007669"/>
    <property type="project" value="UniProtKB-KW"/>
</dbReference>
<organism evidence="16 17">
    <name type="scientific">Mizuhopecten yessoensis</name>
    <name type="common">Japanese scallop</name>
    <name type="synonym">Patinopecten yessoensis</name>
    <dbReference type="NCBI Taxonomy" id="6573"/>
    <lineage>
        <taxon>Eukaryota</taxon>
        <taxon>Metazoa</taxon>
        <taxon>Spiralia</taxon>
        <taxon>Lophotrochozoa</taxon>
        <taxon>Mollusca</taxon>
        <taxon>Bivalvia</taxon>
        <taxon>Autobranchia</taxon>
        <taxon>Pteriomorphia</taxon>
        <taxon>Pectinida</taxon>
        <taxon>Pectinoidea</taxon>
        <taxon>Pectinidae</taxon>
        <taxon>Mizuhopecten</taxon>
    </lineage>
</organism>
<evidence type="ECO:0000256" key="7">
    <source>
        <dbReference type="ARBA" id="ARBA00022777"/>
    </source>
</evidence>
<comment type="catalytic activity">
    <reaction evidence="11">
        <text>L-seryl-[protein] + ATP = O-phospho-L-seryl-[protein] + ADP + H(+)</text>
        <dbReference type="Rhea" id="RHEA:17989"/>
        <dbReference type="Rhea" id="RHEA-COMP:9863"/>
        <dbReference type="Rhea" id="RHEA-COMP:11604"/>
        <dbReference type="ChEBI" id="CHEBI:15378"/>
        <dbReference type="ChEBI" id="CHEBI:29999"/>
        <dbReference type="ChEBI" id="CHEBI:30616"/>
        <dbReference type="ChEBI" id="CHEBI:83421"/>
        <dbReference type="ChEBI" id="CHEBI:456216"/>
        <dbReference type="EC" id="2.7.11.1"/>
    </reaction>
</comment>
<feature type="domain" description="Death" evidence="13">
    <location>
        <begin position="970"/>
        <end position="1036"/>
    </location>
</feature>
<dbReference type="Gene3D" id="1.10.10.10">
    <property type="entry name" value="Winged helix-like DNA-binding domain superfamily/Winged helix DNA-binding domain"/>
    <property type="match status" value="1"/>
</dbReference>
<evidence type="ECO:0000256" key="1">
    <source>
        <dbReference type="ARBA" id="ARBA00012513"/>
    </source>
</evidence>
<dbReference type="InterPro" id="IPR036388">
    <property type="entry name" value="WH-like_DNA-bd_sf"/>
</dbReference>
<evidence type="ECO:0000259" key="15">
    <source>
        <dbReference type="PROSITE" id="PS51424"/>
    </source>
</evidence>
<dbReference type="FunFam" id="2.60.120.920:FF:000005">
    <property type="entry name" value="Putative E3 ubiquitin-protein ligase NEURL1B"/>
    <property type="match status" value="1"/>
</dbReference>
<dbReference type="Pfam" id="PF16095">
    <property type="entry name" value="COR-A"/>
    <property type="match status" value="1"/>
</dbReference>
<keyword evidence="2" id="KW-0808">Transferase</keyword>
<dbReference type="SUPFAM" id="SSF52200">
    <property type="entry name" value="Toll/Interleukin receptor TIR domain"/>
    <property type="match status" value="1"/>
</dbReference>
<dbReference type="Gene3D" id="1.10.533.10">
    <property type="entry name" value="Death Domain, Fas"/>
    <property type="match status" value="1"/>
</dbReference>
<dbReference type="PROSITE" id="PS51065">
    <property type="entry name" value="NHR"/>
    <property type="match status" value="1"/>
</dbReference>
<sequence>MKFHNVHGSGVSLLENKTVATRADNSFCNGIVFSDLPVKVNQKVCLELTTVQTWSGALRVGLTSLDPGKVSVADLPRYALPNLAKKEGYWIQPINESFVDTGSRVTLYLSSQGQLQLFVDGLHKGACLQGLPTDRTLWLCIDLYGNTKSAKLVKPDEAPKEILARGPEAVLAYEEACTSGTQPMCRTRLMLVGQDRVGKTSLKKAMMGQRYNVNEESTEADGIDLSASCSFSTNNHAQWKMAVRGEFEKESEEHIEEKKQLGIMGGAEGLEEEYYQALAENIVKELQQKGKQKQEAPKGKSGSRDGPRMPLPSSRKSDRSVSSHGDKPHYIPPEMISEVPDRVVQLVQDLLEQTPQVNQSKSIQSKLKSASSSSLSKSNQSPVVKEKNRKVVMNIWDFAGQPVFYTTHQVFLTCRAVYIFVFNLTQDLNSVQSTQQENPDGEMTTLDFMDFWMRSIYAHTSQNTSNTIDNTRLSPPIFVVGTHRNSLSTDPTQQEQMVEEKFEEIRNFCVNKPYAQHIVTPFVAVENSIENDDQVSALREHVEEIAGKEPYMGEQMPLHWLRFERELANLVKDDFNHASFDQVKEIANNLGISSDKEVKIMLEFYHDLGVLVYFGGSGTMDNLLRNTVMLNPQWLVEKFTCILVVKQVEDKWDMLKEKWRLFQERGILEDALIDHLWADVIDQKPVLLGLMEKFDLVCQRSLDLSLSQSNGGQKYLSYYVPSHLATCGDNKRLYAAYDTDIVFYINFCGFLPDDLFHRILTRTVRWTLGNSGKEPYSMFRHVARFYLDEEHDFVLQMAPRRCHRIKVVVMRVVNDDDYSSVESDDNDNYRDRTPKPDVCAKLRNFLESSLFELKEMWIKRLYYTVCVACPCGRPCYSHDSPNCQEELCMHFLNLDECLSNRVVCCEHRRVKTNLFRKWFPEPFNMGFSGQILPSIDMLETHGNIEKHNPNLPVWVKSAAKLLNGGEENQDWLALAKVMGYKEAKIEKITDDFNPGLALLADWILTSGNTALSVDMLVGYLEKIHRDDIMEVIQQAKETNQDPPQVFISYQWDCQDEVKALRDRLEKVGLSCWMDIGQMGGGDQLNSKIDEGIRNAKAVLSCVSPKYVVSHHCNRELSLADLLAKPIIPVMFEPVAWPPPGGMSLIFSQLVYIDMKGVGGHGGTGIHGDLNDKYKEITQRVINYANPDLTKYFDTETLLSSKESNAHHESSSLSSMESIDNSLNNNNLEHTTLRHPYPLPVTMVTQREYTTPQQVTVTKCGVCTIL</sequence>
<dbReference type="InterPro" id="IPR027417">
    <property type="entry name" value="P-loop_NTPase"/>
</dbReference>
<dbReference type="Pfam" id="PF00531">
    <property type="entry name" value="Death"/>
    <property type="match status" value="1"/>
</dbReference>
<feature type="region of interest" description="Disordered" evidence="12">
    <location>
        <begin position="287"/>
        <end position="335"/>
    </location>
</feature>
<dbReference type="InterPro" id="IPR006573">
    <property type="entry name" value="NHR_dom"/>
</dbReference>
<dbReference type="PANTHER" id="PTHR47508:SF4">
    <property type="match status" value="1"/>
</dbReference>
<dbReference type="PROSITE" id="PS51424">
    <property type="entry name" value="ROC"/>
    <property type="match status" value="1"/>
</dbReference>
<evidence type="ECO:0000256" key="6">
    <source>
        <dbReference type="ARBA" id="ARBA00022771"/>
    </source>
</evidence>
<dbReference type="EC" id="2.7.11.1" evidence="1"/>
<feature type="region of interest" description="Disordered" evidence="12">
    <location>
        <begin position="1202"/>
        <end position="1233"/>
    </location>
</feature>
<dbReference type="Pfam" id="PF08477">
    <property type="entry name" value="Roc"/>
    <property type="match status" value="1"/>
</dbReference>
<reference evidence="16 17" key="1">
    <citation type="journal article" date="2017" name="Nat. Ecol. Evol.">
        <title>Scallop genome provides insights into evolution of bilaterian karyotype and development.</title>
        <authorList>
            <person name="Wang S."/>
            <person name="Zhang J."/>
            <person name="Jiao W."/>
            <person name="Li J."/>
            <person name="Xun X."/>
            <person name="Sun Y."/>
            <person name="Guo X."/>
            <person name="Huan P."/>
            <person name="Dong B."/>
            <person name="Zhang L."/>
            <person name="Hu X."/>
            <person name="Sun X."/>
            <person name="Wang J."/>
            <person name="Zhao C."/>
            <person name="Wang Y."/>
            <person name="Wang D."/>
            <person name="Huang X."/>
            <person name="Wang R."/>
            <person name="Lv J."/>
            <person name="Li Y."/>
            <person name="Zhang Z."/>
            <person name="Liu B."/>
            <person name="Lu W."/>
            <person name="Hui Y."/>
            <person name="Liang J."/>
            <person name="Zhou Z."/>
            <person name="Hou R."/>
            <person name="Li X."/>
            <person name="Liu Y."/>
            <person name="Li H."/>
            <person name="Ning X."/>
            <person name="Lin Y."/>
            <person name="Zhao L."/>
            <person name="Xing Q."/>
            <person name="Dou J."/>
            <person name="Li Y."/>
            <person name="Mao J."/>
            <person name="Guo H."/>
            <person name="Dou H."/>
            <person name="Li T."/>
            <person name="Mu C."/>
            <person name="Jiang W."/>
            <person name="Fu Q."/>
            <person name="Fu X."/>
            <person name="Miao Y."/>
            <person name="Liu J."/>
            <person name="Yu Q."/>
            <person name="Li R."/>
            <person name="Liao H."/>
            <person name="Li X."/>
            <person name="Kong Y."/>
            <person name="Jiang Z."/>
            <person name="Chourrout D."/>
            <person name="Li R."/>
            <person name="Bao Z."/>
        </authorList>
    </citation>
    <scope>NUCLEOTIDE SEQUENCE [LARGE SCALE GENOMIC DNA]</scope>
    <source>
        <strain evidence="16 17">PY_sf001</strain>
    </source>
</reference>
<dbReference type="InterPro" id="IPR000157">
    <property type="entry name" value="TIR_dom"/>
</dbReference>
<evidence type="ECO:0000256" key="10">
    <source>
        <dbReference type="ARBA" id="ARBA00047899"/>
    </source>
</evidence>
<dbReference type="SUPFAM" id="SSF52540">
    <property type="entry name" value="P-loop containing nucleoside triphosphate hydrolases"/>
    <property type="match status" value="1"/>
</dbReference>
<feature type="compositionally biased region" description="Low complexity" evidence="12">
    <location>
        <begin position="358"/>
        <end position="381"/>
    </location>
</feature>
<dbReference type="PROSITE" id="PS50017">
    <property type="entry name" value="DEATH_DOMAIN"/>
    <property type="match status" value="1"/>
</dbReference>
<dbReference type="GO" id="GO:0007165">
    <property type="term" value="P:signal transduction"/>
    <property type="evidence" value="ECO:0007669"/>
    <property type="project" value="InterPro"/>
</dbReference>
<feature type="domain" description="Roc" evidence="15">
    <location>
        <begin position="180"/>
        <end position="549"/>
    </location>
</feature>
<dbReference type="OrthoDB" id="6078042at2759"/>
<dbReference type="Pfam" id="PF07177">
    <property type="entry name" value="Neuralized"/>
    <property type="match status" value="1"/>
</dbReference>
<evidence type="ECO:0000259" key="14">
    <source>
        <dbReference type="PROSITE" id="PS51065"/>
    </source>
</evidence>
<keyword evidence="7" id="KW-0418">Kinase</keyword>
<accession>A0A210PY50</accession>
<evidence type="ECO:0000256" key="12">
    <source>
        <dbReference type="SAM" id="MobiDB-lite"/>
    </source>
</evidence>
<dbReference type="GO" id="GO:0016301">
    <property type="term" value="F:kinase activity"/>
    <property type="evidence" value="ECO:0007669"/>
    <property type="project" value="UniProtKB-KW"/>
</dbReference>
<keyword evidence="17" id="KW-1185">Reference proteome</keyword>
<evidence type="ECO:0000256" key="5">
    <source>
        <dbReference type="ARBA" id="ARBA00022741"/>
    </source>
</evidence>
<name>A0A210PY50_MIZYE</name>
<evidence type="ECO:0000256" key="3">
    <source>
        <dbReference type="ARBA" id="ARBA00022723"/>
    </source>
</evidence>
<dbReference type="STRING" id="6573.A0A210PY50"/>
<dbReference type="Gene3D" id="3.30.70.1390">
    <property type="entry name" value="ROC domain from the Parkinson's disease-associated leucine-rich repeat kinase 2"/>
    <property type="match status" value="2"/>
</dbReference>
<evidence type="ECO:0000256" key="9">
    <source>
        <dbReference type="ARBA" id="ARBA00022840"/>
    </source>
</evidence>
<feature type="compositionally biased region" description="Basic and acidic residues" evidence="12">
    <location>
        <begin position="287"/>
        <end position="307"/>
    </location>
</feature>
<dbReference type="InterPro" id="IPR020859">
    <property type="entry name" value="ROC"/>
</dbReference>
<dbReference type="SUPFAM" id="SSF47986">
    <property type="entry name" value="DEATH domain"/>
    <property type="match status" value="1"/>
</dbReference>
<protein>
    <recommendedName>
        <fullName evidence="1">non-specific serine/threonine protein kinase</fullName>
        <ecNumber evidence="1">2.7.11.1</ecNumber>
    </recommendedName>
</protein>
<keyword evidence="3" id="KW-0479">Metal-binding</keyword>
<dbReference type="Pfam" id="PF13676">
    <property type="entry name" value="TIR_2"/>
    <property type="match status" value="1"/>
</dbReference>
<keyword evidence="4" id="KW-0677">Repeat</keyword>
<keyword evidence="8" id="KW-0862">Zinc</keyword>
<keyword evidence="5" id="KW-0547">Nucleotide-binding</keyword>
<dbReference type="InterPro" id="IPR032171">
    <property type="entry name" value="COR-A"/>
</dbReference>
<dbReference type="SMART" id="SM00588">
    <property type="entry name" value="NEUZ"/>
    <property type="match status" value="1"/>
</dbReference>